<evidence type="ECO:0000256" key="1">
    <source>
        <dbReference type="PROSITE-ProRule" id="PRU00175"/>
    </source>
</evidence>
<reference evidence="3" key="1">
    <citation type="submission" date="2023-03" db="EMBL/GenBank/DDBJ databases">
        <title>Massive genome expansion in bonnet fungi (Mycena s.s.) driven by repeated elements and novel gene families across ecological guilds.</title>
        <authorList>
            <consortium name="Lawrence Berkeley National Laboratory"/>
            <person name="Harder C.B."/>
            <person name="Miyauchi S."/>
            <person name="Viragh M."/>
            <person name="Kuo A."/>
            <person name="Thoen E."/>
            <person name="Andreopoulos B."/>
            <person name="Lu D."/>
            <person name="Skrede I."/>
            <person name="Drula E."/>
            <person name="Henrissat B."/>
            <person name="Morin E."/>
            <person name="Kohler A."/>
            <person name="Barry K."/>
            <person name="LaButti K."/>
            <person name="Morin E."/>
            <person name="Salamov A."/>
            <person name="Lipzen A."/>
            <person name="Mereny Z."/>
            <person name="Hegedus B."/>
            <person name="Baldrian P."/>
            <person name="Stursova M."/>
            <person name="Weitz H."/>
            <person name="Taylor A."/>
            <person name="Grigoriev I.V."/>
            <person name="Nagy L.G."/>
            <person name="Martin F."/>
            <person name="Kauserud H."/>
        </authorList>
    </citation>
    <scope>NUCLEOTIDE SEQUENCE</scope>
    <source>
        <strain evidence="3">CBHHK182m</strain>
    </source>
</reference>
<comment type="caution">
    <text evidence="3">The sequence shown here is derived from an EMBL/GenBank/DDBJ whole genome shotgun (WGS) entry which is preliminary data.</text>
</comment>
<keyword evidence="1" id="KW-0862">Zinc</keyword>
<dbReference type="GO" id="GO:0008270">
    <property type="term" value="F:zinc ion binding"/>
    <property type="evidence" value="ECO:0007669"/>
    <property type="project" value="UniProtKB-KW"/>
</dbReference>
<dbReference type="Gene3D" id="3.30.40.10">
    <property type="entry name" value="Zinc/RING finger domain, C3HC4 (zinc finger)"/>
    <property type="match status" value="1"/>
</dbReference>
<keyword evidence="1" id="KW-0479">Metal-binding</keyword>
<dbReference type="SUPFAM" id="SSF57850">
    <property type="entry name" value="RING/U-box"/>
    <property type="match status" value="1"/>
</dbReference>
<sequence>MASSSHVWIAESKSGSSRASTELIPGGRDLFVSVQYVQYDDEVLLQEMKGCQFFVANFLGTVVGMDRSAAYPVFRVGRMLGSRVDGVLDLANKDSSQPDIRRRGNADLPGRISVLEVRLFNADSCGSRDENRVLDLANKDSSQPDIRRRAETRIGILELIWYWPEPVGDVQGVDRQQVCLGLVCGQRPTARTLRRDRRIKARRFPVFNRINYDAETNAVTHMGMRRIHPLLTRNLDLNLLGRNDYDSVRMRLMALSGTPTAVEVREQQRRKQNGRGKPYSRPVAPHLRRCFLDPLTHPMIELDGDDEGAVLKAKTSHHRCTICSQVKSKPVSQVIFIDINSPMLKVHHSYLCGHSHCYACVRRHLGEDSRCPVCLEVMYQPPFRQYAEEQSLAAEYPWWVAPAAGEYSWVGVVFPERPKVEVAVDS</sequence>
<evidence type="ECO:0000259" key="2">
    <source>
        <dbReference type="PROSITE" id="PS50089"/>
    </source>
</evidence>
<name>A0AAD7KES2_9AGAR</name>
<keyword evidence="1" id="KW-0863">Zinc-finger</keyword>
<organism evidence="3 4">
    <name type="scientific">Mycena metata</name>
    <dbReference type="NCBI Taxonomy" id="1033252"/>
    <lineage>
        <taxon>Eukaryota</taxon>
        <taxon>Fungi</taxon>
        <taxon>Dikarya</taxon>
        <taxon>Basidiomycota</taxon>
        <taxon>Agaricomycotina</taxon>
        <taxon>Agaricomycetes</taxon>
        <taxon>Agaricomycetidae</taxon>
        <taxon>Agaricales</taxon>
        <taxon>Marasmiineae</taxon>
        <taxon>Mycenaceae</taxon>
        <taxon>Mycena</taxon>
    </lineage>
</organism>
<dbReference type="Proteomes" id="UP001215598">
    <property type="component" value="Unassembled WGS sequence"/>
</dbReference>
<accession>A0AAD7KES2</accession>
<keyword evidence="4" id="KW-1185">Reference proteome</keyword>
<dbReference type="InterPro" id="IPR001841">
    <property type="entry name" value="Znf_RING"/>
</dbReference>
<gene>
    <name evidence="3" type="ORF">B0H16DRAFT_1446452</name>
</gene>
<dbReference type="InterPro" id="IPR013083">
    <property type="entry name" value="Znf_RING/FYVE/PHD"/>
</dbReference>
<dbReference type="EMBL" id="JARKIB010000002">
    <property type="protein sequence ID" value="KAJ7784193.1"/>
    <property type="molecule type" value="Genomic_DNA"/>
</dbReference>
<protein>
    <recommendedName>
        <fullName evidence="2">RING-type domain-containing protein</fullName>
    </recommendedName>
</protein>
<feature type="domain" description="RING-type" evidence="2">
    <location>
        <begin position="320"/>
        <end position="374"/>
    </location>
</feature>
<dbReference type="PROSITE" id="PS50089">
    <property type="entry name" value="ZF_RING_2"/>
    <property type="match status" value="1"/>
</dbReference>
<dbReference type="AlphaFoldDB" id="A0AAD7KES2"/>
<evidence type="ECO:0000313" key="3">
    <source>
        <dbReference type="EMBL" id="KAJ7784193.1"/>
    </source>
</evidence>
<evidence type="ECO:0000313" key="4">
    <source>
        <dbReference type="Proteomes" id="UP001215598"/>
    </source>
</evidence>
<proteinExistence type="predicted"/>